<feature type="transmembrane region" description="Helical" evidence="1">
    <location>
        <begin position="24"/>
        <end position="46"/>
    </location>
</feature>
<evidence type="ECO:0000313" key="2">
    <source>
        <dbReference type="EMBL" id="WFP16068.1"/>
    </source>
</evidence>
<dbReference type="Proteomes" id="UP001219037">
    <property type="component" value="Chromosome"/>
</dbReference>
<keyword evidence="1" id="KW-0472">Membrane</keyword>
<gene>
    <name evidence="2" type="ORF">P8192_11815</name>
</gene>
<proteinExistence type="predicted"/>
<dbReference type="RefSeq" id="WP_278157234.1">
    <property type="nucleotide sequence ID" value="NZ_CP121252.1"/>
</dbReference>
<accession>A0ABY8H5W5</accession>
<sequence length="384" mass="40658">MTGDTTAPALGPDASRPGGFRRRWGWICAGAAGVTLIAGAVTVAVLNSTVFTPEAVVERYLDAVREGDGATAFGLAQARFADAEAPGENPDGLSTALLDGEALVSTLTGVEDLQVTEVSADESDLAGTDEADDADAVVRVSFTVDGAKHHSDFGVNRTGRDWLVFPRWSMQEVALQEVVLEPSGLPENAAADAPVAEVNEVPVPLTGRDAESQSRFAVLPPAVVTAEYEGSFVASVSPGRAVVENTGAAAGEDAEQAHRLALTLGATEALTAEIQRQISEHLTFCTDQKVLQPTGCPMRYWTSNRVTPDSIEWSIPEDPKIYLEHENDASQIRIAGVDAVARITLEEIDLVTGEARTVEVDLPFELQAELTVTPERVVVSPDLS</sequence>
<name>A0ABY8H5W5_9MICC</name>
<reference evidence="2 3" key="1">
    <citation type="submission" date="2023-04" db="EMBL/GenBank/DDBJ databases">
        <title>Funneling lignin-derived compounds into biodiesel using alkali-halophilic Citricoccus sp. P2.</title>
        <authorList>
            <person name="Luo C.-B."/>
        </authorList>
    </citation>
    <scope>NUCLEOTIDE SEQUENCE [LARGE SCALE GENOMIC DNA]</scope>
    <source>
        <strain evidence="2 3">P2</strain>
    </source>
</reference>
<organism evidence="2 3">
    <name type="scientific">Citricoccus muralis</name>
    <dbReference type="NCBI Taxonomy" id="169134"/>
    <lineage>
        <taxon>Bacteria</taxon>
        <taxon>Bacillati</taxon>
        <taxon>Actinomycetota</taxon>
        <taxon>Actinomycetes</taxon>
        <taxon>Micrococcales</taxon>
        <taxon>Micrococcaceae</taxon>
        <taxon>Citricoccus</taxon>
    </lineage>
</organism>
<evidence type="ECO:0000313" key="3">
    <source>
        <dbReference type="Proteomes" id="UP001219037"/>
    </source>
</evidence>
<keyword evidence="3" id="KW-1185">Reference proteome</keyword>
<dbReference type="EMBL" id="CP121252">
    <property type="protein sequence ID" value="WFP16068.1"/>
    <property type="molecule type" value="Genomic_DNA"/>
</dbReference>
<evidence type="ECO:0000256" key="1">
    <source>
        <dbReference type="SAM" id="Phobius"/>
    </source>
</evidence>
<keyword evidence="1" id="KW-0812">Transmembrane</keyword>
<keyword evidence="1" id="KW-1133">Transmembrane helix</keyword>
<protein>
    <submittedName>
        <fullName evidence="2">Uncharacterized protein</fullName>
    </submittedName>
</protein>